<sequence length="95" mass="11382">MNILEQLFNGDLDPAHNIEPHDIEYWKKDKLVDEMLNQWAETLGKEFVDFYWDMMVVCLHMARFEKQEAFRYGFSLAVSIMEEAHCVRLHTEKKS</sequence>
<comment type="caution">
    <text evidence="1">The sequence shown here is derived from an EMBL/GenBank/DDBJ whole genome shotgun (WGS) entry which is preliminary data.</text>
</comment>
<evidence type="ECO:0000313" key="2">
    <source>
        <dbReference type="Proteomes" id="UP000611762"/>
    </source>
</evidence>
<name>A0A926DL79_9FIRM</name>
<dbReference type="Proteomes" id="UP000611762">
    <property type="component" value="Unassembled WGS sequence"/>
</dbReference>
<dbReference type="RefSeq" id="WP_249312790.1">
    <property type="nucleotide sequence ID" value="NZ_JACRSU010000003.1"/>
</dbReference>
<dbReference type="InterPro" id="IPR049215">
    <property type="entry name" value="DUF6809"/>
</dbReference>
<dbReference type="Pfam" id="PF20648">
    <property type="entry name" value="DUF6809"/>
    <property type="match status" value="1"/>
</dbReference>
<reference evidence="1" key="1">
    <citation type="submission" date="2020-08" db="EMBL/GenBank/DDBJ databases">
        <title>Genome public.</title>
        <authorList>
            <person name="Liu C."/>
            <person name="Sun Q."/>
        </authorList>
    </citation>
    <scope>NUCLEOTIDE SEQUENCE</scope>
    <source>
        <strain evidence="1">H8</strain>
    </source>
</reference>
<keyword evidence="2" id="KW-1185">Reference proteome</keyword>
<accession>A0A926DL79</accession>
<organism evidence="1 2">
    <name type="scientific">Congzhengia minquanensis</name>
    <dbReference type="NCBI Taxonomy" id="2763657"/>
    <lineage>
        <taxon>Bacteria</taxon>
        <taxon>Bacillati</taxon>
        <taxon>Bacillota</taxon>
        <taxon>Clostridia</taxon>
        <taxon>Eubacteriales</taxon>
        <taxon>Oscillospiraceae</taxon>
        <taxon>Congzhengia</taxon>
    </lineage>
</organism>
<dbReference type="AlphaFoldDB" id="A0A926DL79"/>
<evidence type="ECO:0000313" key="1">
    <source>
        <dbReference type="EMBL" id="MBC8540998.1"/>
    </source>
</evidence>
<protein>
    <submittedName>
        <fullName evidence="1">Uncharacterized protein</fullName>
    </submittedName>
</protein>
<dbReference type="EMBL" id="JACRSU010000003">
    <property type="protein sequence ID" value="MBC8540998.1"/>
    <property type="molecule type" value="Genomic_DNA"/>
</dbReference>
<gene>
    <name evidence="1" type="ORF">H8698_08440</name>
</gene>
<proteinExistence type="predicted"/>